<dbReference type="CDD" id="cd06193">
    <property type="entry name" value="siderophore_interacting"/>
    <property type="match status" value="1"/>
</dbReference>
<dbReference type="RefSeq" id="WP_331218435.1">
    <property type="nucleotide sequence ID" value="NZ_JAZGQK010000038.1"/>
</dbReference>
<dbReference type="PROSITE" id="PS51384">
    <property type="entry name" value="FAD_FR"/>
    <property type="match status" value="1"/>
</dbReference>
<evidence type="ECO:0000313" key="2">
    <source>
        <dbReference type="EMBL" id="MEE6263541.1"/>
    </source>
</evidence>
<protein>
    <submittedName>
        <fullName evidence="2">Siderophore-interacting protein</fullName>
    </submittedName>
</protein>
<organism evidence="2 3">
    <name type="scientific">Plantactinospora sonchi</name>
    <dbReference type="NCBI Taxonomy" id="1544735"/>
    <lineage>
        <taxon>Bacteria</taxon>
        <taxon>Bacillati</taxon>
        <taxon>Actinomycetota</taxon>
        <taxon>Actinomycetes</taxon>
        <taxon>Micromonosporales</taxon>
        <taxon>Micromonosporaceae</taxon>
        <taxon>Plantactinospora</taxon>
    </lineage>
</organism>
<accession>A0ABU7S4T2</accession>
<comment type="caution">
    <text evidence="2">The sequence shown here is derived from an EMBL/GenBank/DDBJ whole genome shotgun (WGS) entry which is preliminary data.</text>
</comment>
<dbReference type="Gene3D" id="2.40.30.10">
    <property type="entry name" value="Translation factors"/>
    <property type="match status" value="1"/>
</dbReference>
<keyword evidence="3" id="KW-1185">Reference proteome</keyword>
<name>A0ABU7S4T2_9ACTN</name>
<dbReference type="InterPro" id="IPR017927">
    <property type="entry name" value="FAD-bd_FR_type"/>
</dbReference>
<sequence>MAEGRDGTRVRYATVLRTSWITPHMIRVVLGGDGLAEFAADRYTDHYVKLIFPPPGVEYPVPCDLDLIRRELPRHQWPRLRTYTVRFWDPAARELTLDFVYHGDEGLAGPWAAGARPGDQVMFRGPGGGYAPSPAADWHLLVGDESALPAIGAALERLPRDAPARVFVEVSDPAEEQELTTTGAAEIVWVHRRRRTVGEALVEAVRAMDPPPGAVHAFVHGEAQFVRELRRLLRVDLRVPKEMLSISGYWRRGHDDESWRAVKADWNRRLEEEEAAVLPVG</sequence>
<dbReference type="InterPro" id="IPR007037">
    <property type="entry name" value="SIP_rossman_dom"/>
</dbReference>
<dbReference type="InterPro" id="IPR039261">
    <property type="entry name" value="FNR_nucleotide-bd"/>
</dbReference>
<dbReference type="Pfam" id="PF08021">
    <property type="entry name" value="FAD_binding_9"/>
    <property type="match status" value="1"/>
</dbReference>
<dbReference type="PANTHER" id="PTHR30157:SF0">
    <property type="entry name" value="NADPH-DEPENDENT FERRIC-CHELATE REDUCTASE"/>
    <property type="match status" value="1"/>
</dbReference>
<dbReference type="SUPFAM" id="SSF63380">
    <property type="entry name" value="Riboflavin synthase domain-like"/>
    <property type="match status" value="1"/>
</dbReference>
<dbReference type="Pfam" id="PF04954">
    <property type="entry name" value="SIP"/>
    <property type="match status" value="1"/>
</dbReference>
<gene>
    <name evidence="2" type="ORF">V1633_34200</name>
</gene>
<evidence type="ECO:0000259" key="1">
    <source>
        <dbReference type="PROSITE" id="PS51384"/>
    </source>
</evidence>
<dbReference type="InterPro" id="IPR017938">
    <property type="entry name" value="Riboflavin_synthase-like_b-brl"/>
</dbReference>
<dbReference type="EMBL" id="JAZGQK010000038">
    <property type="protein sequence ID" value="MEE6263541.1"/>
    <property type="molecule type" value="Genomic_DNA"/>
</dbReference>
<reference evidence="2 3" key="1">
    <citation type="submission" date="2024-01" db="EMBL/GenBank/DDBJ databases">
        <title>Genome insights into Plantactinospora sonchi sp. nov.</title>
        <authorList>
            <person name="Wang L."/>
        </authorList>
    </citation>
    <scope>NUCLEOTIDE SEQUENCE [LARGE SCALE GENOMIC DNA]</scope>
    <source>
        <strain evidence="2 3">NEAU-QY2</strain>
    </source>
</reference>
<proteinExistence type="predicted"/>
<dbReference type="PANTHER" id="PTHR30157">
    <property type="entry name" value="FERRIC REDUCTASE, NADPH-DEPENDENT"/>
    <property type="match status" value="1"/>
</dbReference>
<feature type="domain" description="FAD-binding FR-type" evidence="1">
    <location>
        <begin position="8"/>
        <end position="133"/>
    </location>
</feature>
<evidence type="ECO:0000313" key="3">
    <source>
        <dbReference type="Proteomes" id="UP001332243"/>
    </source>
</evidence>
<dbReference type="InterPro" id="IPR013113">
    <property type="entry name" value="SIP_FAD-bd"/>
</dbReference>
<dbReference type="InterPro" id="IPR039374">
    <property type="entry name" value="SIP_fam"/>
</dbReference>
<dbReference type="Proteomes" id="UP001332243">
    <property type="component" value="Unassembled WGS sequence"/>
</dbReference>
<dbReference type="Gene3D" id="3.40.50.80">
    <property type="entry name" value="Nucleotide-binding domain of ferredoxin-NADP reductase (FNR) module"/>
    <property type="match status" value="1"/>
</dbReference>